<keyword evidence="4" id="KW-1185">Reference proteome</keyword>
<evidence type="ECO:0000313" key="3">
    <source>
        <dbReference type="EMBL" id="KAL3103119.1"/>
    </source>
</evidence>
<organism evidence="3 4">
    <name type="scientific">Heterodera schachtii</name>
    <name type="common">Sugarbeet cyst nematode worm</name>
    <name type="synonym">Tylenchus schachtii</name>
    <dbReference type="NCBI Taxonomy" id="97005"/>
    <lineage>
        <taxon>Eukaryota</taxon>
        <taxon>Metazoa</taxon>
        <taxon>Ecdysozoa</taxon>
        <taxon>Nematoda</taxon>
        <taxon>Chromadorea</taxon>
        <taxon>Rhabditida</taxon>
        <taxon>Tylenchina</taxon>
        <taxon>Tylenchomorpha</taxon>
        <taxon>Tylenchoidea</taxon>
        <taxon>Heteroderidae</taxon>
        <taxon>Heteroderinae</taxon>
        <taxon>Heterodera</taxon>
    </lineage>
</organism>
<feature type="compositionally biased region" description="Polar residues" evidence="1">
    <location>
        <begin position="92"/>
        <end position="109"/>
    </location>
</feature>
<protein>
    <recommendedName>
        <fullName evidence="5">BRICHOS domain-containing protein</fullName>
    </recommendedName>
</protein>
<keyword evidence="2" id="KW-1133">Transmembrane helix</keyword>
<sequence>MDPLRHSPAHEKRVEQIEIIERTVEESRRPLTSEELFNFQPQSSVRTSSERILFPDPEKRFQLTSERDAGRDSSLLYSPSGQNSFIVREAPLQQSTPERNQQTHKNGLTISRHGYDADEVLSLERSERVTETHGQKGHPTKDRSVGETSGAIVRRTPPRREDTATKSILKTVPPMASPEGTVGENSWRKSPASVEGSVQRKDSYRRMQVKQEEETDVQQPTSFYGQSPNATILSKSSKQLWPEMFSAEHRGKNSLARIKGSIAEMSRQMSDGEWTPRLVSLLCLVLLLLLLVLLLLWLLVSSLLLHRSTFAFWLYPPPCEECQRRNGGGTSDTQQPSRLFVHLNSPAQAHFELIGNPPFKSNSFTAVDFDTGFVAIADHALTDEQGTHTTCFVMELDRSAMPDMDVLQDALSNTYSEVHSQFGWQEYWQYVAEEVDSSFVLQKFRDRIDDCQRATKWYRLKHTVYTRDSACYNCYDFCLPDFAVLRRQKYEDKMSLGIRRLNCFRLFVPEWAKYEVQTDPSGGHWHYPKHTAQKTQRDAEGNWVNWQKGGGGGQRQPRKRRRSGAAAEAEEGTD</sequence>
<comment type="caution">
    <text evidence="3">The sequence shown here is derived from an EMBL/GenBank/DDBJ whole genome shotgun (WGS) entry which is preliminary data.</text>
</comment>
<feature type="compositionally biased region" description="Basic and acidic residues" evidence="1">
    <location>
        <begin position="127"/>
        <end position="145"/>
    </location>
</feature>
<reference evidence="3 4" key="1">
    <citation type="submission" date="2024-10" db="EMBL/GenBank/DDBJ databases">
        <authorList>
            <person name="Kim D."/>
        </authorList>
    </citation>
    <scope>NUCLEOTIDE SEQUENCE [LARGE SCALE GENOMIC DNA]</scope>
    <source>
        <strain evidence="3">Taebaek</strain>
    </source>
</reference>
<evidence type="ECO:0000256" key="2">
    <source>
        <dbReference type="SAM" id="Phobius"/>
    </source>
</evidence>
<gene>
    <name evidence="3" type="ORF">niasHS_002305</name>
</gene>
<feature type="region of interest" description="Disordered" evidence="1">
    <location>
        <begin position="91"/>
        <end position="115"/>
    </location>
</feature>
<evidence type="ECO:0000313" key="4">
    <source>
        <dbReference type="Proteomes" id="UP001620645"/>
    </source>
</evidence>
<keyword evidence="2" id="KW-0812">Transmembrane</keyword>
<dbReference type="EMBL" id="JBICCN010000015">
    <property type="protein sequence ID" value="KAL3103119.1"/>
    <property type="molecule type" value="Genomic_DNA"/>
</dbReference>
<feature type="region of interest" description="Disordered" evidence="1">
    <location>
        <begin position="535"/>
        <end position="574"/>
    </location>
</feature>
<feature type="transmembrane region" description="Helical" evidence="2">
    <location>
        <begin position="278"/>
        <end position="300"/>
    </location>
</feature>
<feature type="region of interest" description="Disordered" evidence="1">
    <location>
        <begin position="25"/>
        <end position="52"/>
    </location>
</feature>
<dbReference type="Proteomes" id="UP001620645">
    <property type="component" value="Unassembled WGS sequence"/>
</dbReference>
<proteinExistence type="predicted"/>
<name>A0ABD2KL08_HETSC</name>
<keyword evidence="2" id="KW-0472">Membrane</keyword>
<feature type="region of interest" description="Disordered" evidence="1">
    <location>
        <begin position="127"/>
        <end position="204"/>
    </location>
</feature>
<evidence type="ECO:0008006" key="5">
    <source>
        <dbReference type="Google" id="ProtNLM"/>
    </source>
</evidence>
<evidence type="ECO:0000256" key="1">
    <source>
        <dbReference type="SAM" id="MobiDB-lite"/>
    </source>
</evidence>
<accession>A0ABD2KL08</accession>
<dbReference type="AlphaFoldDB" id="A0ABD2KL08"/>